<keyword evidence="10" id="KW-0067">ATP-binding</keyword>
<keyword evidence="4 7" id="KW-1133">Transmembrane helix</keyword>
<evidence type="ECO:0000256" key="1">
    <source>
        <dbReference type="ARBA" id="ARBA00004651"/>
    </source>
</evidence>
<evidence type="ECO:0000313" key="10">
    <source>
        <dbReference type="EMBL" id="OIR01084.1"/>
    </source>
</evidence>
<dbReference type="PANTHER" id="PTHR30572:SF4">
    <property type="entry name" value="ABC TRANSPORTER PERMEASE YTRF"/>
    <property type="match status" value="1"/>
</dbReference>
<dbReference type="AlphaFoldDB" id="A0A1J5SH96"/>
<dbReference type="Pfam" id="PF02687">
    <property type="entry name" value="FtsX"/>
    <property type="match status" value="1"/>
</dbReference>
<evidence type="ECO:0000256" key="4">
    <source>
        <dbReference type="ARBA" id="ARBA00022989"/>
    </source>
</evidence>
<feature type="transmembrane region" description="Helical" evidence="7">
    <location>
        <begin position="21"/>
        <end position="41"/>
    </location>
</feature>
<sequence length="399" mass="43205">MYLRDLITLTSSSFLTYRMRSFLTGLGIAIGIAAVILLTSIGEGLHQFMLSEFSQFGTNIISVQPGKTQTQGGNVGIFGSVRPLTLEDADALRRLPYVEHVIPGLVGTAEVRANGRTRRTMVLGEGRDFGDAFTMKVQSGSFWTDADDEQARAQVVIGSKIEQELFRGMNPLGQYLRIGGQRYRVIGVMESKGQILGMDMDDTVFIPAARAMELFNRPGLMEVNVSYRADVDADTVIRILTERMKERHGREDFTLISQEKALEVLSSVLNILTFAVGALGGISLLVGAVGILTIMTMAVTERTAEIGLLRALGAREKQVLTLFLSEAMLLSAMGGLMGLVLGIGIAQGLHWLFPSLPVHTPWLFAVLAELTAVSIGLVAGVVPAMRAARLDPVEALHAE</sequence>
<proteinExistence type="inferred from homology"/>
<reference evidence="10" key="1">
    <citation type="submission" date="2016-10" db="EMBL/GenBank/DDBJ databases">
        <title>Sequence of Gallionella enrichment culture.</title>
        <authorList>
            <person name="Poehlein A."/>
            <person name="Muehling M."/>
            <person name="Daniel R."/>
        </authorList>
    </citation>
    <scope>NUCLEOTIDE SEQUENCE</scope>
</reference>
<evidence type="ECO:0000256" key="2">
    <source>
        <dbReference type="ARBA" id="ARBA00022475"/>
    </source>
</evidence>
<evidence type="ECO:0000259" key="8">
    <source>
        <dbReference type="Pfam" id="PF02687"/>
    </source>
</evidence>
<evidence type="ECO:0000259" key="9">
    <source>
        <dbReference type="Pfam" id="PF12704"/>
    </source>
</evidence>
<dbReference type="InterPro" id="IPR025857">
    <property type="entry name" value="MacB_PCD"/>
</dbReference>
<comment type="subcellular location">
    <subcellularLocation>
        <location evidence="1">Cell membrane</location>
        <topology evidence="1">Multi-pass membrane protein</topology>
    </subcellularLocation>
</comment>
<dbReference type="EMBL" id="MLJW01000088">
    <property type="protein sequence ID" value="OIR01084.1"/>
    <property type="molecule type" value="Genomic_DNA"/>
</dbReference>
<dbReference type="InterPro" id="IPR050250">
    <property type="entry name" value="Macrolide_Exporter_MacB"/>
</dbReference>
<comment type="caution">
    <text evidence="10">The sequence shown here is derived from an EMBL/GenBank/DDBJ whole genome shotgun (WGS) entry which is preliminary data.</text>
</comment>
<feature type="transmembrane region" description="Helical" evidence="7">
    <location>
        <begin position="362"/>
        <end position="382"/>
    </location>
</feature>
<keyword evidence="3 7" id="KW-0812">Transmembrane</keyword>
<feature type="transmembrane region" description="Helical" evidence="7">
    <location>
        <begin position="319"/>
        <end position="342"/>
    </location>
</feature>
<dbReference type="EC" id="3.6.3.-" evidence="10"/>
<dbReference type="InterPro" id="IPR003838">
    <property type="entry name" value="ABC3_permease_C"/>
</dbReference>
<evidence type="ECO:0000256" key="7">
    <source>
        <dbReference type="SAM" id="Phobius"/>
    </source>
</evidence>
<evidence type="ECO:0000256" key="6">
    <source>
        <dbReference type="ARBA" id="ARBA00038076"/>
    </source>
</evidence>
<protein>
    <submittedName>
        <fullName evidence="10">Macrolide export ATP-binding/permease protein MacB</fullName>
        <ecNumber evidence="10">3.6.3.-</ecNumber>
    </submittedName>
</protein>
<evidence type="ECO:0000256" key="5">
    <source>
        <dbReference type="ARBA" id="ARBA00023136"/>
    </source>
</evidence>
<dbReference type="Pfam" id="PF12704">
    <property type="entry name" value="MacB_PCD"/>
    <property type="match status" value="1"/>
</dbReference>
<dbReference type="GO" id="GO:0022857">
    <property type="term" value="F:transmembrane transporter activity"/>
    <property type="evidence" value="ECO:0007669"/>
    <property type="project" value="TreeGrafter"/>
</dbReference>
<gene>
    <name evidence="10" type="primary">macB_33</name>
    <name evidence="10" type="ORF">GALL_168820</name>
</gene>
<dbReference type="PANTHER" id="PTHR30572">
    <property type="entry name" value="MEMBRANE COMPONENT OF TRANSPORTER-RELATED"/>
    <property type="match status" value="1"/>
</dbReference>
<keyword evidence="5 7" id="KW-0472">Membrane</keyword>
<feature type="domain" description="ABC3 transporter permease C-terminal" evidence="8">
    <location>
        <begin position="279"/>
        <end position="392"/>
    </location>
</feature>
<feature type="transmembrane region" description="Helical" evidence="7">
    <location>
        <begin position="271"/>
        <end position="298"/>
    </location>
</feature>
<evidence type="ECO:0000256" key="3">
    <source>
        <dbReference type="ARBA" id="ARBA00022692"/>
    </source>
</evidence>
<name>A0A1J5SH96_9ZZZZ</name>
<keyword evidence="10" id="KW-0378">Hydrolase</keyword>
<organism evidence="10">
    <name type="scientific">mine drainage metagenome</name>
    <dbReference type="NCBI Taxonomy" id="410659"/>
    <lineage>
        <taxon>unclassified sequences</taxon>
        <taxon>metagenomes</taxon>
        <taxon>ecological metagenomes</taxon>
    </lineage>
</organism>
<dbReference type="GO" id="GO:0016787">
    <property type="term" value="F:hydrolase activity"/>
    <property type="evidence" value="ECO:0007669"/>
    <property type="project" value="UniProtKB-KW"/>
</dbReference>
<dbReference type="GO" id="GO:0005524">
    <property type="term" value="F:ATP binding"/>
    <property type="evidence" value="ECO:0007669"/>
    <property type="project" value="UniProtKB-KW"/>
</dbReference>
<keyword evidence="10" id="KW-0547">Nucleotide-binding</keyword>
<comment type="similarity">
    <text evidence="6">Belongs to the ABC-4 integral membrane protein family.</text>
</comment>
<keyword evidence="2" id="KW-1003">Cell membrane</keyword>
<feature type="domain" description="MacB-like periplasmic core" evidence="9">
    <location>
        <begin position="21"/>
        <end position="241"/>
    </location>
</feature>
<dbReference type="GO" id="GO:0005886">
    <property type="term" value="C:plasma membrane"/>
    <property type="evidence" value="ECO:0007669"/>
    <property type="project" value="UniProtKB-SubCell"/>
</dbReference>
<accession>A0A1J5SH96</accession>